<keyword evidence="1" id="KW-0175">Coiled coil</keyword>
<dbReference type="EMBL" id="LHPF02000025">
    <property type="protein sequence ID" value="PSC69635.1"/>
    <property type="molecule type" value="Genomic_DNA"/>
</dbReference>
<organism evidence="3 4">
    <name type="scientific">Micractinium conductrix</name>
    <dbReference type="NCBI Taxonomy" id="554055"/>
    <lineage>
        <taxon>Eukaryota</taxon>
        <taxon>Viridiplantae</taxon>
        <taxon>Chlorophyta</taxon>
        <taxon>core chlorophytes</taxon>
        <taxon>Trebouxiophyceae</taxon>
        <taxon>Chlorellales</taxon>
        <taxon>Chlorellaceae</taxon>
        <taxon>Chlorella clade</taxon>
        <taxon>Micractinium</taxon>
    </lineage>
</organism>
<proteinExistence type="predicted"/>
<evidence type="ECO:0000313" key="4">
    <source>
        <dbReference type="Proteomes" id="UP000239649"/>
    </source>
</evidence>
<keyword evidence="4" id="KW-1185">Reference proteome</keyword>
<evidence type="ECO:0000313" key="3">
    <source>
        <dbReference type="EMBL" id="PSC69635.1"/>
    </source>
</evidence>
<feature type="coiled-coil region" evidence="1">
    <location>
        <begin position="260"/>
        <end position="287"/>
    </location>
</feature>
<feature type="compositionally biased region" description="Basic and acidic residues" evidence="2">
    <location>
        <begin position="410"/>
        <end position="428"/>
    </location>
</feature>
<sequence>MGSQGADGLAAAREQCRALQRRLDETLRERDALVLDLEAMCLSSDGGATTFNSSSVLQERIFSTERELASQRAHVSSVAAERDSLREDLGAVREAKRRAEQSLKAQTESAAALDKELGFYQQQSARVMADRDRAVWEGEELKAANVKLEQQLRETSGRAETEALQRKQLERQLGEVRGALAAAQAKAAEAEALPQLRADLAASSADVARLHGRERQLQDEAAELREQLAAACTAVDMAAAAAAEQQRSTDELAAAHAVLQQQLRGELQEQQAEVERLGQELHAALAAAEEAVGAQAAAAAAVGAQRERQEGDVAALVEHHSEEVASLRQQLQEARDAAAAARQQAEEAAQHKVAALVRVSEAEGGRARADRRIGQLSKELEAVKEQLEQAKQEKLAALMRAAEAQAADSGRLRGDVASPERTRTDSAKSDGSPVKPSPQTTPQKKGGGCHLACLGRCSGAPVAVRRHRRRAAAAAARRVVATSEHWYEEEDEFDSLTDAMTAKVVVLVAAPAAAGAGSADASGAAALRAYLQPLKLDQAFSSQEALPFAQQVWSGRDGAPYFLKVRARAGLDGAAAGHRAAAAAAAGVWEELLQQNWRVELDAGLGTAGAQREALLLVAGPAAAQQLLAVAAGQGGAVPVAALPAAGSVSVLWVDGTQAGDPLDWRSLGKRLLLAGVEPGSAVAGDSILAVVAGGAAAVH</sequence>
<evidence type="ECO:0000256" key="1">
    <source>
        <dbReference type="SAM" id="Coils"/>
    </source>
</evidence>
<accession>A0A2P6V6C1</accession>
<feature type="region of interest" description="Disordered" evidence="2">
    <location>
        <begin position="404"/>
        <end position="448"/>
    </location>
</feature>
<evidence type="ECO:0000256" key="2">
    <source>
        <dbReference type="SAM" id="MobiDB-lite"/>
    </source>
</evidence>
<name>A0A2P6V6C1_9CHLO</name>
<comment type="caution">
    <text evidence="3">The sequence shown here is derived from an EMBL/GenBank/DDBJ whole genome shotgun (WGS) entry which is preliminary data.</text>
</comment>
<feature type="coiled-coil region" evidence="1">
    <location>
        <begin position="9"/>
        <end position="36"/>
    </location>
</feature>
<dbReference type="AlphaFoldDB" id="A0A2P6V6C1"/>
<dbReference type="Proteomes" id="UP000239649">
    <property type="component" value="Unassembled WGS sequence"/>
</dbReference>
<dbReference type="OrthoDB" id="515367at2759"/>
<protein>
    <submittedName>
        <fullName evidence="3">Myosin-1</fullName>
    </submittedName>
</protein>
<gene>
    <name evidence="3" type="ORF">C2E20_6890</name>
</gene>
<reference evidence="3 4" key="1">
    <citation type="journal article" date="2018" name="Plant J.">
        <title>Genome sequences of Chlorella sorokiniana UTEX 1602 and Micractinium conductrix SAG 241.80: implications to maltose excretion by a green alga.</title>
        <authorList>
            <person name="Arriola M.B."/>
            <person name="Velmurugan N."/>
            <person name="Zhang Y."/>
            <person name="Plunkett M.H."/>
            <person name="Hondzo H."/>
            <person name="Barney B.M."/>
        </authorList>
    </citation>
    <scope>NUCLEOTIDE SEQUENCE [LARGE SCALE GENOMIC DNA]</scope>
    <source>
        <strain evidence="3 4">SAG 241.80</strain>
    </source>
</reference>
<feature type="coiled-coil region" evidence="1">
    <location>
        <begin position="82"/>
        <end position="234"/>
    </location>
</feature>
<dbReference type="STRING" id="554055.A0A2P6V6C1"/>